<dbReference type="SUPFAM" id="SSF56672">
    <property type="entry name" value="DNA/RNA polymerases"/>
    <property type="match status" value="1"/>
</dbReference>
<reference evidence="2 3" key="1">
    <citation type="submission" date="2023-11" db="EMBL/GenBank/DDBJ databases">
        <authorList>
            <person name="Hedman E."/>
            <person name="Englund M."/>
            <person name="Stromberg M."/>
            <person name="Nyberg Akerstrom W."/>
            <person name="Nylinder S."/>
            <person name="Jareborg N."/>
            <person name="Kallberg Y."/>
            <person name="Kronander E."/>
        </authorList>
    </citation>
    <scope>NUCLEOTIDE SEQUENCE [LARGE SCALE GENOMIC DNA]</scope>
</reference>
<comment type="caution">
    <text evidence="2">The sequence shown here is derived from an EMBL/GenBank/DDBJ whole genome shotgun (WGS) entry which is preliminary data.</text>
</comment>
<dbReference type="Proteomes" id="UP001314205">
    <property type="component" value="Unassembled WGS sequence"/>
</dbReference>
<dbReference type="InterPro" id="IPR043502">
    <property type="entry name" value="DNA/RNA_pol_sf"/>
</dbReference>
<dbReference type="PANTHER" id="PTHR19446">
    <property type="entry name" value="REVERSE TRANSCRIPTASES"/>
    <property type="match status" value="1"/>
</dbReference>
<organism evidence="2 3">
    <name type="scientific">Parnassius mnemosyne</name>
    <name type="common">clouded apollo</name>
    <dbReference type="NCBI Taxonomy" id="213953"/>
    <lineage>
        <taxon>Eukaryota</taxon>
        <taxon>Metazoa</taxon>
        <taxon>Ecdysozoa</taxon>
        <taxon>Arthropoda</taxon>
        <taxon>Hexapoda</taxon>
        <taxon>Insecta</taxon>
        <taxon>Pterygota</taxon>
        <taxon>Neoptera</taxon>
        <taxon>Endopterygota</taxon>
        <taxon>Lepidoptera</taxon>
        <taxon>Glossata</taxon>
        <taxon>Ditrysia</taxon>
        <taxon>Papilionoidea</taxon>
        <taxon>Papilionidae</taxon>
        <taxon>Parnassiinae</taxon>
        <taxon>Parnassini</taxon>
        <taxon>Parnassius</taxon>
        <taxon>Driopa</taxon>
    </lineage>
</organism>
<feature type="domain" description="Reverse transcriptase" evidence="1">
    <location>
        <begin position="23"/>
        <end position="129"/>
    </location>
</feature>
<evidence type="ECO:0000259" key="1">
    <source>
        <dbReference type="Pfam" id="PF00078"/>
    </source>
</evidence>
<sequence length="141" mass="16685">MILDEEKVPTQWCTSDIILLFKKGNPLDIGNYRPISLMASIYKLFSFVILKRISDDIDKQQPKEQAGFRSGYNTMDHIQTLEQVIEKYREYNIPLYVAFIDYNKAFDCISHYSIWNALQQLNINSKYINILKYIYKKARAE</sequence>
<name>A0AAV1M9X9_9NEOP</name>
<evidence type="ECO:0000313" key="2">
    <source>
        <dbReference type="EMBL" id="CAK1603944.1"/>
    </source>
</evidence>
<dbReference type="GO" id="GO:0071897">
    <property type="term" value="P:DNA biosynthetic process"/>
    <property type="evidence" value="ECO:0007669"/>
    <property type="project" value="UniProtKB-ARBA"/>
</dbReference>
<protein>
    <recommendedName>
        <fullName evidence="1">Reverse transcriptase domain-containing protein</fullName>
    </recommendedName>
</protein>
<proteinExistence type="predicted"/>
<dbReference type="Pfam" id="PF00078">
    <property type="entry name" value="RVT_1"/>
    <property type="match status" value="1"/>
</dbReference>
<evidence type="ECO:0000313" key="3">
    <source>
        <dbReference type="Proteomes" id="UP001314205"/>
    </source>
</evidence>
<gene>
    <name evidence="2" type="ORF">PARMNEM_LOCUS22238</name>
</gene>
<dbReference type="InterPro" id="IPR000477">
    <property type="entry name" value="RT_dom"/>
</dbReference>
<keyword evidence="3" id="KW-1185">Reference proteome</keyword>
<dbReference type="AlphaFoldDB" id="A0AAV1M9X9"/>
<dbReference type="EMBL" id="CAVLGL010000159">
    <property type="protein sequence ID" value="CAK1603944.1"/>
    <property type="molecule type" value="Genomic_DNA"/>
</dbReference>
<accession>A0AAV1M9X9</accession>
<dbReference type="CDD" id="cd01650">
    <property type="entry name" value="RT_nLTR_like"/>
    <property type="match status" value="1"/>
</dbReference>